<dbReference type="SUPFAM" id="SSF51269">
    <property type="entry name" value="AFP III-like domain"/>
    <property type="match status" value="1"/>
</dbReference>
<dbReference type="InterPro" id="IPR051203">
    <property type="entry name" value="Polysaccharide_Synthase-Rel"/>
</dbReference>
<keyword evidence="2" id="KW-1133">Transmembrane helix</keyword>
<feature type="transmembrane region" description="Helical" evidence="2">
    <location>
        <begin position="15"/>
        <end position="35"/>
    </location>
</feature>
<dbReference type="Gene3D" id="3.40.50.720">
    <property type="entry name" value="NAD(P)-binding Rossmann-like Domain"/>
    <property type="match status" value="2"/>
</dbReference>
<dbReference type="Gene3D" id="3.90.1210.10">
    <property type="entry name" value="Antifreeze-like/N-acetylneuraminic acid synthase C-terminal domain"/>
    <property type="match status" value="1"/>
</dbReference>
<evidence type="ECO:0000313" key="5">
    <source>
        <dbReference type="EMBL" id="CAL1125421.1"/>
    </source>
</evidence>
<dbReference type="EMBL" id="CAMXCT030000001">
    <property type="protein sequence ID" value="CAL4759358.1"/>
    <property type="molecule type" value="Genomic_DNA"/>
</dbReference>
<evidence type="ECO:0000313" key="6">
    <source>
        <dbReference type="EMBL" id="CAL4759358.1"/>
    </source>
</evidence>
<feature type="transmembrane region" description="Helical" evidence="2">
    <location>
        <begin position="82"/>
        <end position="103"/>
    </location>
</feature>
<dbReference type="Pfam" id="PF03102">
    <property type="entry name" value="NeuB"/>
    <property type="match status" value="1"/>
</dbReference>
<comment type="similarity">
    <text evidence="1">Belongs to the polysaccharide synthase family.</text>
</comment>
<dbReference type="InterPro" id="IPR003869">
    <property type="entry name" value="Polysac_CapD-like"/>
</dbReference>
<name>A0A9P1BER4_9DINO</name>
<reference evidence="5" key="2">
    <citation type="submission" date="2024-04" db="EMBL/GenBank/DDBJ databases">
        <authorList>
            <person name="Chen Y."/>
            <person name="Shah S."/>
            <person name="Dougan E. K."/>
            <person name="Thang M."/>
            <person name="Chan C."/>
        </authorList>
    </citation>
    <scope>NUCLEOTIDE SEQUENCE [LARGE SCALE GENOMIC DNA]</scope>
</reference>
<dbReference type="Pfam" id="PF02719">
    <property type="entry name" value="Polysacc_synt_2"/>
    <property type="match status" value="1"/>
</dbReference>
<dbReference type="InterPro" id="IPR013974">
    <property type="entry name" value="SAF"/>
</dbReference>
<dbReference type="OrthoDB" id="449257at2759"/>
<gene>
    <name evidence="4" type="ORF">C1SCF055_LOCUS636</name>
</gene>
<accession>A0A9P1BER4</accession>
<dbReference type="InterPro" id="IPR036291">
    <property type="entry name" value="NAD(P)-bd_dom_sf"/>
</dbReference>
<dbReference type="Pfam" id="PF13727">
    <property type="entry name" value="CoA_binding_3"/>
    <property type="match status" value="1"/>
</dbReference>
<evidence type="ECO:0000259" key="3">
    <source>
        <dbReference type="PROSITE" id="PS50844"/>
    </source>
</evidence>
<sequence length="991" mass="108701">MSTPANSKRLTKRSAFALLVHAAVFCLCYWLAFGFRFDFTFTSQIREIFWISLPAVLLTKLVIFYALGHCHVSWRYVTFSDLALLLKASLLSLLAIAAIDYFLVDGLHSNRVYAPMHIPRGIPPMDFVLTVMILGGLRALWRLSREEVIPLFNKKGYREALIVGANHAGESLARQLQSDPRLKYTIVGFLDSDPVRHGSMLAGVPVLGRPRDVGRYAAGRDIQDVLVVSGAMSGKEIRQLMDHCEPVGITVKVLPSVDELLNSNYQIQIRDVNITDLLRREPVELNSEAIGELLEGKTVMVTGAGGSIGSEVCRQVLRFSPKSLLLVERAENSLFTIEQELGRLAITSEIHPCVADIADAQRLDQILLQHRPDVIFHAAAHKHVPMMESNPGEAIKNNVVGTKLLAEAADRHDVKRFVMISTDKAVNPTSIMGVSKQIAERFVQSYAAYAKTTKYVVVRFGNVLGSAGSVVPTFKAQIRRGGPVTVTHEKMERFFMTIPEASQLVLQAAAMGTGGEIFVLDMGEPVKIVDLARDLIHLSGLTEDDIDIVFTGLRPGEKLYEELYFDEEEMLATDHPKLFAAYHRPYEMNEVRQAIDELCSLAHGPADVLRRRLKHYVPEYQLNGPPKPAEKAPEEKSASDAEFSLLNISIDQRSVGPGSPCFVIAEVAQAHDGSLGTAHAYIDVVARSGADAIKFQTHIAAAESTPGEPFRVKFSPQDETRYDYWKRMEFTPSQWEGLAKHAAEQGLAFLSTPFSMEAIELLSKVGVPAWKVGSGEVTNLPMLRRMASTGNPVILSSGMSPWEDLDQAVTTIRNAGAGVALLQCTTAYPCPAEKIGLNVIDELRQRYDCPAGLSDHSGTIYPGLAATSLGSDLLEIHVVLSRDCFGPDVKASVTPSELKQLVDGIRFIETCLDNPVNKAAVADEMTELRSIFGKSIVAAQDLPAGHTLTDADLALKKPGTGISASRYDEVLGRKLTQAVSRDTMLSENHLD</sequence>
<dbReference type="SUPFAM" id="SSF51569">
    <property type="entry name" value="Aldolase"/>
    <property type="match status" value="1"/>
</dbReference>
<proteinExistence type="inferred from homology"/>
<dbReference type="EMBL" id="CAMXCT010000001">
    <property type="protein sequence ID" value="CAI3972046.1"/>
    <property type="molecule type" value="Genomic_DNA"/>
</dbReference>
<dbReference type="InterPro" id="IPR057736">
    <property type="entry name" value="SAF_PseI/NeuA/NeuB"/>
</dbReference>
<dbReference type="Proteomes" id="UP001152797">
    <property type="component" value="Unassembled WGS sequence"/>
</dbReference>
<dbReference type="InterPro" id="IPR013785">
    <property type="entry name" value="Aldolase_TIM"/>
</dbReference>
<dbReference type="EMBL" id="CAMXCT020000001">
    <property type="protein sequence ID" value="CAL1125421.1"/>
    <property type="molecule type" value="Genomic_DNA"/>
</dbReference>
<dbReference type="CDD" id="cd11615">
    <property type="entry name" value="SAF_NeuB_like"/>
    <property type="match status" value="1"/>
</dbReference>
<dbReference type="SUPFAM" id="SSF51735">
    <property type="entry name" value="NAD(P)-binding Rossmann-fold domains"/>
    <property type="match status" value="2"/>
</dbReference>
<dbReference type="InterPro" id="IPR006190">
    <property type="entry name" value="SAF_AFP_Neu5Ac"/>
</dbReference>
<dbReference type="PROSITE" id="PS50844">
    <property type="entry name" value="AFP_LIKE"/>
    <property type="match status" value="1"/>
</dbReference>
<keyword evidence="2" id="KW-0812">Transmembrane</keyword>
<dbReference type="SMART" id="SM00858">
    <property type="entry name" value="SAF"/>
    <property type="match status" value="1"/>
</dbReference>
<comment type="caution">
    <text evidence="4">The sequence shown here is derived from an EMBL/GenBank/DDBJ whole genome shotgun (WGS) entry which is preliminary data.</text>
</comment>
<dbReference type="AlphaFoldDB" id="A0A9P1BER4"/>
<feature type="domain" description="AFP-like" evidence="3">
    <location>
        <begin position="935"/>
        <end position="991"/>
    </location>
</feature>
<protein>
    <submittedName>
        <fullName evidence="6">Probable polysaccharide biosynthesis protein EpsC</fullName>
    </submittedName>
</protein>
<dbReference type="CDD" id="cd05237">
    <property type="entry name" value="UDP_invert_4-6DH_SDR_e"/>
    <property type="match status" value="1"/>
</dbReference>
<dbReference type="Gene3D" id="3.20.20.70">
    <property type="entry name" value="Aldolase class I"/>
    <property type="match status" value="1"/>
</dbReference>
<evidence type="ECO:0000256" key="2">
    <source>
        <dbReference type="SAM" id="Phobius"/>
    </source>
</evidence>
<dbReference type="InterPro" id="IPR013132">
    <property type="entry name" value="PseI/NeuA/B-like_N"/>
</dbReference>
<dbReference type="InterPro" id="IPR036732">
    <property type="entry name" value="AFP_Neu5c_C_sf"/>
</dbReference>
<keyword evidence="7" id="KW-1185">Reference proteome</keyword>
<dbReference type="GO" id="GO:0016051">
    <property type="term" value="P:carbohydrate biosynthetic process"/>
    <property type="evidence" value="ECO:0007669"/>
    <property type="project" value="InterPro"/>
</dbReference>
<dbReference type="PANTHER" id="PTHR43318">
    <property type="entry name" value="UDP-N-ACETYLGLUCOSAMINE 4,6-DEHYDRATASE"/>
    <property type="match status" value="1"/>
</dbReference>
<organism evidence="4">
    <name type="scientific">Cladocopium goreaui</name>
    <dbReference type="NCBI Taxonomy" id="2562237"/>
    <lineage>
        <taxon>Eukaryota</taxon>
        <taxon>Sar</taxon>
        <taxon>Alveolata</taxon>
        <taxon>Dinophyceae</taxon>
        <taxon>Suessiales</taxon>
        <taxon>Symbiodiniaceae</taxon>
        <taxon>Cladocopium</taxon>
    </lineage>
</organism>
<evidence type="ECO:0000313" key="4">
    <source>
        <dbReference type="EMBL" id="CAI3972046.1"/>
    </source>
</evidence>
<evidence type="ECO:0000256" key="1">
    <source>
        <dbReference type="ARBA" id="ARBA00007430"/>
    </source>
</evidence>
<feature type="transmembrane region" description="Helical" evidence="2">
    <location>
        <begin position="47"/>
        <end position="67"/>
    </location>
</feature>
<keyword evidence="2" id="KW-0472">Membrane</keyword>
<dbReference type="PANTHER" id="PTHR43318:SF1">
    <property type="entry name" value="POLYSACCHARIDE BIOSYNTHESIS PROTEIN EPSC-RELATED"/>
    <property type="match status" value="1"/>
</dbReference>
<reference evidence="4" key="1">
    <citation type="submission" date="2022-10" db="EMBL/GenBank/DDBJ databases">
        <authorList>
            <person name="Chen Y."/>
            <person name="Dougan E. K."/>
            <person name="Chan C."/>
            <person name="Rhodes N."/>
            <person name="Thang M."/>
        </authorList>
    </citation>
    <scope>NUCLEOTIDE SEQUENCE</scope>
</reference>
<dbReference type="Pfam" id="PF08666">
    <property type="entry name" value="SAF"/>
    <property type="match status" value="1"/>
</dbReference>
<evidence type="ECO:0000313" key="7">
    <source>
        <dbReference type="Proteomes" id="UP001152797"/>
    </source>
</evidence>